<sequence>MTIRTRAATLAAAQGVVLHRDYGNGAETRADKLARYRAKRARRSFAKTIRYETRRVYAEVRPRIKGRFVTPEELACHEAGGAPMQDPPAEGLEVAEPEELLHMVPTCFHGLEYA</sequence>
<dbReference type="PROSITE" id="PS51017">
    <property type="entry name" value="CCT"/>
    <property type="match status" value="1"/>
</dbReference>
<dbReference type="InterPro" id="IPR010402">
    <property type="entry name" value="CCT_domain"/>
</dbReference>
<protein>
    <submittedName>
        <fullName evidence="5">Zinc finger protein CONSTANS-LIKE 5</fullName>
    </submittedName>
</protein>
<dbReference type="OrthoDB" id="512302at2759"/>
<dbReference type="KEGG" id="apro:F751_3721"/>
<gene>
    <name evidence="6" type="ORF">APUTEX25_000627</name>
    <name evidence="5" type="ORF">F751_3721</name>
</gene>
<dbReference type="Proteomes" id="UP000279271">
    <property type="component" value="Unassembled WGS sequence"/>
</dbReference>
<organism evidence="5 7">
    <name type="scientific">Auxenochlorella protothecoides</name>
    <name type="common">Green microalga</name>
    <name type="synonym">Chlorella protothecoides</name>
    <dbReference type="NCBI Taxonomy" id="3075"/>
    <lineage>
        <taxon>Eukaryota</taxon>
        <taxon>Viridiplantae</taxon>
        <taxon>Chlorophyta</taxon>
        <taxon>core chlorophytes</taxon>
        <taxon>Trebouxiophyceae</taxon>
        <taxon>Chlorellales</taxon>
        <taxon>Chlorellaceae</taxon>
        <taxon>Auxenochlorella</taxon>
    </lineage>
</organism>
<evidence type="ECO:0000313" key="6">
    <source>
        <dbReference type="EMBL" id="RMZ52352.1"/>
    </source>
</evidence>
<reference evidence="8" key="2">
    <citation type="journal article" date="2018" name="Algal Res.">
        <title>Characterization of plant carbon substrate utilization by Auxenochlorella protothecoides.</title>
        <authorList>
            <person name="Vogler B.W."/>
            <person name="Starkenburg S.R."/>
            <person name="Sudasinghe N."/>
            <person name="Schambach J.Y."/>
            <person name="Rollin J.A."/>
            <person name="Pattathil S."/>
            <person name="Barry A.N."/>
        </authorList>
    </citation>
    <scope>NUCLEOTIDE SEQUENCE [LARGE SCALE GENOMIC DNA]</scope>
    <source>
        <strain evidence="8">UTEX 25</strain>
    </source>
</reference>
<dbReference type="RefSeq" id="XP_011402153.1">
    <property type="nucleotide sequence ID" value="XM_011403851.1"/>
</dbReference>
<dbReference type="AlphaFoldDB" id="A0A087STQ0"/>
<evidence type="ECO:0000256" key="1">
    <source>
        <dbReference type="ARBA" id="ARBA00004123"/>
    </source>
</evidence>
<dbReference type="GO" id="GO:0005634">
    <property type="term" value="C:nucleus"/>
    <property type="evidence" value="ECO:0007669"/>
    <property type="project" value="UniProtKB-SubCell"/>
</dbReference>
<dbReference type="Proteomes" id="UP000028924">
    <property type="component" value="Unassembled WGS sequence"/>
</dbReference>
<evidence type="ECO:0000313" key="5">
    <source>
        <dbReference type="EMBL" id="KFM29104.1"/>
    </source>
</evidence>
<comment type="subcellular location">
    <subcellularLocation>
        <location evidence="1 3">Nucleus</location>
    </subcellularLocation>
</comment>
<evidence type="ECO:0000259" key="4">
    <source>
        <dbReference type="PROSITE" id="PS51017"/>
    </source>
</evidence>
<dbReference type="STRING" id="3075.A0A087STQ0"/>
<feature type="domain" description="CCT" evidence="4">
    <location>
        <begin position="29"/>
        <end position="71"/>
    </location>
</feature>
<dbReference type="PANTHER" id="PTHR31319:SF77">
    <property type="entry name" value="ZINC FINGER PROTEIN CONSTANS-LIKE 4"/>
    <property type="match status" value="1"/>
</dbReference>
<reference evidence="6" key="3">
    <citation type="submission" date="2018-10" db="EMBL/GenBank/DDBJ databases">
        <authorList>
            <person name="Hovde B."/>
            <person name="Zhang X."/>
        </authorList>
    </citation>
    <scope>NUCLEOTIDE SEQUENCE [LARGE SCALE GENOMIC DNA]</scope>
    <source>
        <strain evidence="6">UTEX 25</strain>
    </source>
</reference>
<keyword evidence="2 3" id="KW-0539">Nucleus</keyword>
<name>A0A087STQ0_AUXPR</name>
<evidence type="ECO:0000256" key="2">
    <source>
        <dbReference type="ARBA" id="ARBA00023242"/>
    </source>
</evidence>
<reference evidence="6" key="4">
    <citation type="submission" date="2018-11" db="EMBL/GenBank/DDBJ databases">
        <title>Characterization of plant carbon substrate utilization by Auxenochlorella protothecoides.</title>
        <authorList>
            <person name="Vogler B.W."/>
            <person name="Starkenburg S.R."/>
            <person name="Sudasinghe N."/>
            <person name="Schambach J.Y."/>
            <person name="Rollin J.A."/>
            <person name="Pattathil S."/>
            <person name="Barry A.N."/>
        </authorList>
    </citation>
    <scope>NUCLEOTIDE SEQUENCE [LARGE SCALE GENOMIC DNA]</scope>
    <source>
        <strain evidence="6">UTEX 25</strain>
    </source>
</reference>
<keyword evidence="7" id="KW-1185">Reference proteome</keyword>
<dbReference type="EMBL" id="KL662186">
    <property type="protein sequence ID" value="KFM29104.1"/>
    <property type="molecule type" value="Genomic_DNA"/>
</dbReference>
<dbReference type="GeneID" id="23615112"/>
<dbReference type="InterPro" id="IPR045281">
    <property type="entry name" value="CONSTANS-like"/>
</dbReference>
<accession>A0A087STQ0</accession>
<proteinExistence type="predicted"/>
<dbReference type="GO" id="GO:0003700">
    <property type="term" value="F:DNA-binding transcription factor activity"/>
    <property type="evidence" value="ECO:0007669"/>
    <property type="project" value="TreeGrafter"/>
</dbReference>
<dbReference type="Pfam" id="PF06203">
    <property type="entry name" value="CCT"/>
    <property type="match status" value="1"/>
</dbReference>
<dbReference type="PANTHER" id="PTHR31319">
    <property type="entry name" value="ZINC FINGER PROTEIN CONSTANS-LIKE 4"/>
    <property type="match status" value="1"/>
</dbReference>
<evidence type="ECO:0000313" key="7">
    <source>
        <dbReference type="Proteomes" id="UP000028924"/>
    </source>
</evidence>
<evidence type="ECO:0000256" key="3">
    <source>
        <dbReference type="PROSITE-ProRule" id="PRU00357"/>
    </source>
</evidence>
<dbReference type="EMBL" id="QOKY01000206">
    <property type="protein sequence ID" value="RMZ52352.1"/>
    <property type="molecule type" value="Genomic_DNA"/>
</dbReference>
<evidence type="ECO:0000313" key="8">
    <source>
        <dbReference type="Proteomes" id="UP000279271"/>
    </source>
</evidence>
<reference evidence="5 7" key="1">
    <citation type="journal article" date="2014" name="BMC Genomics">
        <title>Oil accumulation mechanisms of the oleaginous microalga Chlorella protothecoides revealed through its genome, transcriptomes, and proteomes.</title>
        <authorList>
            <person name="Gao C."/>
            <person name="Wang Y."/>
            <person name="Shen Y."/>
            <person name="Yan D."/>
            <person name="He X."/>
            <person name="Dai J."/>
            <person name="Wu Q."/>
        </authorList>
    </citation>
    <scope>NUCLEOTIDE SEQUENCE [LARGE SCALE GENOMIC DNA]</scope>
    <source>
        <strain evidence="5 7">0710</strain>
    </source>
</reference>